<name>A0ABW7MMN1_9FLAO</name>
<proteinExistence type="predicted"/>
<dbReference type="SUPFAM" id="SSF63411">
    <property type="entry name" value="LuxS/MPP-like metallohydrolase"/>
    <property type="match status" value="2"/>
</dbReference>
<dbReference type="EMBL" id="JBAWKC010000001">
    <property type="protein sequence ID" value="MFH6767633.1"/>
    <property type="molecule type" value="Genomic_DNA"/>
</dbReference>
<dbReference type="InterPro" id="IPR011765">
    <property type="entry name" value="Pept_M16_N"/>
</dbReference>
<reference evidence="4 5" key="1">
    <citation type="submission" date="2024-02" db="EMBL/GenBank/DDBJ databases">
        <title>A Gaetbulibacter species isolated from tidal flats and genomic insights of their niches.</title>
        <authorList>
            <person name="Ye Y."/>
        </authorList>
    </citation>
    <scope>NUCLEOTIDE SEQUENCE [LARGE SCALE GENOMIC DNA]</scope>
    <source>
        <strain evidence="4 5">KEM-8</strain>
    </source>
</reference>
<dbReference type="RefSeq" id="WP_395436923.1">
    <property type="nucleotide sequence ID" value="NZ_JBAWKC010000001.1"/>
</dbReference>
<dbReference type="InterPro" id="IPR050361">
    <property type="entry name" value="MPP/UQCRC_Complex"/>
</dbReference>
<dbReference type="InterPro" id="IPR011249">
    <property type="entry name" value="Metalloenz_LuxS/M16"/>
</dbReference>
<keyword evidence="5" id="KW-1185">Reference proteome</keyword>
<dbReference type="InterPro" id="IPR007863">
    <property type="entry name" value="Peptidase_M16_C"/>
</dbReference>
<comment type="caution">
    <text evidence="4">The sequence shown here is derived from an EMBL/GenBank/DDBJ whole genome shotgun (WGS) entry which is preliminary data.</text>
</comment>
<feature type="chain" id="PRO_5046127341" evidence="1">
    <location>
        <begin position="24"/>
        <end position="694"/>
    </location>
</feature>
<feature type="signal peptide" evidence="1">
    <location>
        <begin position="1"/>
        <end position="23"/>
    </location>
</feature>
<evidence type="ECO:0000313" key="5">
    <source>
        <dbReference type="Proteomes" id="UP001610104"/>
    </source>
</evidence>
<sequence length="694" mass="76605">MKTLRLKISAFIAVALITLGVNAQIDRSQMPVPGPEPKISLEKPDEFQLKNGITVMVVENNKLPRVSYQLSIENKPVVEGEKAGVLDLLSAMLGNGTKNISKDDFNEEVDFLGANINFSSSGGFASSLSKYSDRIIELMADATINPLLTKEEFDKEKDKLLEGLKADEKSVDAAAGRVVSALAYGKNHAYGEFVTKETVNNVTFQDVLDFYKMRFAPNNAYIVVVGDIDTKTVKKQINKYFGKWQKADLQDLPSPQLPANVVTTEINFVDMPNAVQSNISVTNNVNLKQNESDYFAALMANNILGGGGEGYLFKNLREDKGYTYGAYSSLGADRYGVSRFNASAKVRNAVTDSAVVEFLKEIKRIRTEPVDPQTLKDAKAKYIGNFVMALERPQTIANYALNIKLNNLPEDFYTNYLENINKVSEEDVQRVANKYFQLENARIVVVGKGSDVLDNLEKTGIPIKYYDKYANATEKPEFSKPIPAGVTVQTIIDNYFNAIGGKEKAMSVKSTLTKATISGLAPFPLNAELKGMAPNKESMELSAEGMGVIMTQKWNGETGYAEQQGQKREMSAEEIAQKKDEKSLFPELYYDASNLNLESLTTIDGEDVYKIKVNNGETASYRFYNVKTGLLTRSESTNKTAGQEVTSVVDYGSYTAVEGIQFPYSMKVTAGPQVIPFVINSIEVNKGVTDADFE</sequence>
<dbReference type="Pfam" id="PF05193">
    <property type="entry name" value="Peptidase_M16_C"/>
    <property type="match status" value="1"/>
</dbReference>
<evidence type="ECO:0000313" key="4">
    <source>
        <dbReference type="EMBL" id="MFH6767633.1"/>
    </source>
</evidence>
<feature type="domain" description="Peptidase M16 C-terminal" evidence="3">
    <location>
        <begin position="201"/>
        <end position="381"/>
    </location>
</feature>
<gene>
    <name evidence="4" type="ORF">V8G56_02705</name>
</gene>
<feature type="domain" description="Peptidase M16 N-terminal" evidence="2">
    <location>
        <begin position="65"/>
        <end position="188"/>
    </location>
</feature>
<evidence type="ECO:0000259" key="2">
    <source>
        <dbReference type="Pfam" id="PF00675"/>
    </source>
</evidence>
<keyword evidence="1" id="KW-0732">Signal</keyword>
<evidence type="ECO:0000259" key="3">
    <source>
        <dbReference type="Pfam" id="PF05193"/>
    </source>
</evidence>
<dbReference type="Proteomes" id="UP001610104">
    <property type="component" value="Unassembled WGS sequence"/>
</dbReference>
<protein>
    <submittedName>
        <fullName evidence="4">Pitrilysin family protein</fullName>
    </submittedName>
</protein>
<accession>A0ABW7MMN1</accession>
<evidence type="ECO:0000256" key="1">
    <source>
        <dbReference type="SAM" id="SignalP"/>
    </source>
</evidence>
<dbReference type="Pfam" id="PF00675">
    <property type="entry name" value="Peptidase_M16"/>
    <property type="match status" value="1"/>
</dbReference>
<dbReference type="PANTHER" id="PTHR11851">
    <property type="entry name" value="METALLOPROTEASE"/>
    <property type="match status" value="1"/>
</dbReference>
<dbReference type="Gene3D" id="3.30.830.10">
    <property type="entry name" value="Metalloenzyme, LuxS/M16 peptidase-like"/>
    <property type="match status" value="2"/>
</dbReference>
<organism evidence="4 5">
    <name type="scientific">Gaetbulibacter aquiaggeris</name>
    <dbReference type="NCBI Taxonomy" id="1735373"/>
    <lineage>
        <taxon>Bacteria</taxon>
        <taxon>Pseudomonadati</taxon>
        <taxon>Bacteroidota</taxon>
        <taxon>Flavobacteriia</taxon>
        <taxon>Flavobacteriales</taxon>
        <taxon>Flavobacteriaceae</taxon>
        <taxon>Gaetbulibacter</taxon>
    </lineage>
</organism>